<evidence type="ECO:0000256" key="1">
    <source>
        <dbReference type="ARBA" id="ARBA00022729"/>
    </source>
</evidence>
<feature type="chain" id="PRO_5017613213" evidence="2">
    <location>
        <begin position="20"/>
        <end position="208"/>
    </location>
</feature>
<evidence type="ECO:0000313" key="4">
    <source>
        <dbReference type="EMBL" id="RED43238.1"/>
    </source>
</evidence>
<keyword evidence="1 2" id="KW-0732">Signal</keyword>
<gene>
    <name evidence="4" type="ORF">DFQ10_106151</name>
</gene>
<dbReference type="OrthoDB" id="1139263at2"/>
<dbReference type="AlphaFoldDB" id="A0A3D9H146"/>
<protein>
    <submittedName>
        <fullName evidence="4">Putative secreted protein (Por secretion system target)</fullName>
    </submittedName>
</protein>
<dbReference type="InterPro" id="IPR026444">
    <property type="entry name" value="Secre_tail"/>
</dbReference>
<evidence type="ECO:0000313" key="5">
    <source>
        <dbReference type="Proteomes" id="UP000256980"/>
    </source>
</evidence>
<feature type="domain" description="Secretion system C-terminal sorting" evidence="3">
    <location>
        <begin position="132"/>
        <end position="198"/>
    </location>
</feature>
<organism evidence="4 5">
    <name type="scientific">Winogradskyella eximia</name>
    <dbReference type="NCBI Taxonomy" id="262006"/>
    <lineage>
        <taxon>Bacteria</taxon>
        <taxon>Pseudomonadati</taxon>
        <taxon>Bacteroidota</taxon>
        <taxon>Flavobacteriia</taxon>
        <taxon>Flavobacteriales</taxon>
        <taxon>Flavobacteriaceae</taxon>
        <taxon>Winogradskyella</taxon>
    </lineage>
</organism>
<accession>A0A3D9H146</accession>
<dbReference type="NCBIfam" id="TIGR04183">
    <property type="entry name" value="Por_Secre_tail"/>
    <property type="match status" value="1"/>
</dbReference>
<name>A0A3D9H146_9FLAO</name>
<evidence type="ECO:0000259" key="3">
    <source>
        <dbReference type="Pfam" id="PF18962"/>
    </source>
</evidence>
<proteinExistence type="predicted"/>
<dbReference type="EMBL" id="QRDV01000006">
    <property type="protein sequence ID" value="RED43238.1"/>
    <property type="molecule type" value="Genomic_DNA"/>
</dbReference>
<evidence type="ECO:0000256" key="2">
    <source>
        <dbReference type="SAM" id="SignalP"/>
    </source>
</evidence>
<dbReference type="InterPro" id="IPR008969">
    <property type="entry name" value="CarboxyPept-like_regulatory"/>
</dbReference>
<comment type="caution">
    <text evidence="4">The sequence shown here is derived from an EMBL/GenBank/DDBJ whole genome shotgun (WGS) entry which is preliminary data.</text>
</comment>
<keyword evidence="5" id="KW-1185">Reference proteome</keyword>
<sequence>MKKMTLLFVTLSFTLVTMAQISVSGTVTNDSIPLESASVIIKNSTHGIATNSKGEFKIEAIKGDTLSVSYLGYKPQEFVLTDTEEIEIKLKEDTLNEAVVIAYSGHRCWTTGCGICITYERYWETNLEKNKLFPNPSSNGIFQLKLVEDYAEVKISIANMSGRIIQNSSHQKLGKKVTIDLSQFSTGIYVVNIVTDGKRLEPIKAVKG</sequence>
<dbReference type="SUPFAM" id="SSF49464">
    <property type="entry name" value="Carboxypeptidase regulatory domain-like"/>
    <property type="match status" value="1"/>
</dbReference>
<dbReference type="Pfam" id="PF18962">
    <property type="entry name" value="Por_Secre_tail"/>
    <property type="match status" value="1"/>
</dbReference>
<dbReference type="Gene3D" id="2.60.40.1120">
    <property type="entry name" value="Carboxypeptidase-like, regulatory domain"/>
    <property type="match status" value="1"/>
</dbReference>
<feature type="signal peptide" evidence="2">
    <location>
        <begin position="1"/>
        <end position="19"/>
    </location>
</feature>
<dbReference type="RefSeq" id="WP_115817924.1">
    <property type="nucleotide sequence ID" value="NZ_CANKZP010000005.1"/>
</dbReference>
<reference evidence="4 5" key="1">
    <citation type="submission" date="2018-07" db="EMBL/GenBank/DDBJ databases">
        <title>Genomic Encyclopedia of Type Strains, Phase III (KMG-III): the genomes of soil and plant-associated and newly described type strains.</title>
        <authorList>
            <person name="Whitman W."/>
        </authorList>
    </citation>
    <scope>NUCLEOTIDE SEQUENCE [LARGE SCALE GENOMIC DNA]</scope>
    <source>
        <strain evidence="4 5">CECT 7946</strain>
    </source>
</reference>
<dbReference type="Gene3D" id="2.60.40.3080">
    <property type="match status" value="1"/>
</dbReference>
<dbReference type="Pfam" id="PF13715">
    <property type="entry name" value="CarbopepD_reg_2"/>
    <property type="match status" value="1"/>
</dbReference>
<dbReference type="Proteomes" id="UP000256980">
    <property type="component" value="Unassembled WGS sequence"/>
</dbReference>